<organism evidence="2">
    <name type="scientific">Tanacetum cinerariifolium</name>
    <name type="common">Dalmatian daisy</name>
    <name type="synonym">Chrysanthemum cinerariifolium</name>
    <dbReference type="NCBI Taxonomy" id="118510"/>
    <lineage>
        <taxon>Eukaryota</taxon>
        <taxon>Viridiplantae</taxon>
        <taxon>Streptophyta</taxon>
        <taxon>Embryophyta</taxon>
        <taxon>Tracheophyta</taxon>
        <taxon>Spermatophyta</taxon>
        <taxon>Magnoliopsida</taxon>
        <taxon>eudicotyledons</taxon>
        <taxon>Gunneridae</taxon>
        <taxon>Pentapetalae</taxon>
        <taxon>asterids</taxon>
        <taxon>campanulids</taxon>
        <taxon>Asterales</taxon>
        <taxon>Asteraceae</taxon>
        <taxon>Asteroideae</taxon>
        <taxon>Anthemideae</taxon>
        <taxon>Anthemidinae</taxon>
        <taxon>Tanacetum</taxon>
    </lineage>
</organism>
<dbReference type="EMBL" id="BKCJ010498958">
    <property type="protein sequence ID" value="GFA84430.1"/>
    <property type="molecule type" value="Genomic_DNA"/>
</dbReference>
<gene>
    <name evidence="2" type="ORF">Tci_656402</name>
</gene>
<name>A0A699KCJ1_TANCI</name>
<proteinExistence type="predicted"/>
<sequence length="182" mass="20400">MNGWLEEDDDVNENVNDEDIEDEDVELEVDDEAEDESSDSVSSNSKSKDEEADIALEATAGTVSQRSFAIRDFSMGIVKVGESSAPRDSSYVGGLAPWALRHDLETSRARARLTKVELNVERTLSIVLERMKMLESGQNATLKKKLVKKEMQLVIARMDHASAERRLHASIGWNQRFYVKPA</sequence>
<dbReference type="AlphaFoldDB" id="A0A699KCJ1"/>
<comment type="caution">
    <text evidence="2">The sequence shown here is derived from an EMBL/GenBank/DDBJ whole genome shotgun (WGS) entry which is preliminary data.</text>
</comment>
<evidence type="ECO:0000313" key="2">
    <source>
        <dbReference type="EMBL" id="GFA84430.1"/>
    </source>
</evidence>
<protein>
    <submittedName>
        <fullName evidence="2">Uncharacterized protein</fullName>
    </submittedName>
</protein>
<reference evidence="2" key="1">
    <citation type="journal article" date="2019" name="Sci. Rep.">
        <title>Draft genome of Tanacetum cinerariifolium, the natural source of mosquito coil.</title>
        <authorList>
            <person name="Yamashiro T."/>
            <person name="Shiraishi A."/>
            <person name="Satake H."/>
            <person name="Nakayama K."/>
        </authorList>
    </citation>
    <scope>NUCLEOTIDE SEQUENCE</scope>
</reference>
<feature type="compositionally biased region" description="Acidic residues" evidence="1">
    <location>
        <begin position="1"/>
        <end position="38"/>
    </location>
</feature>
<feature type="region of interest" description="Disordered" evidence="1">
    <location>
        <begin position="1"/>
        <end position="51"/>
    </location>
</feature>
<accession>A0A699KCJ1</accession>
<evidence type="ECO:0000256" key="1">
    <source>
        <dbReference type="SAM" id="MobiDB-lite"/>
    </source>
</evidence>